<organism evidence="1 2">
    <name type="scientific">Eubacterium ventriosum ATCC 27560</name>
    <dbReference type="NCBI Taxonomy" id="411463"/>
    <lineage>
        <taxon>Bacteria</taxon>
        <taxon>Bacillati</taxon>
        <taxon>Bacillota</taxon>
        <taxon>Clostridia</taxon>
        <taxon>Eubacteriales</taxon>
        <taxon>Eubacteriaceae</taxon>
        <taxon>Eubacterium</taxon>
    </lineage>
</organism>
<proteinExistence type="predicted"/>
<dbReference type="Proteomes" id="UP000006000">
    <property type="component" value="Unassembled WGS sequence"/>
</dbReference>
<dbReference type="EMBL" id="AAVL02000038">
    <property type="protein sequence ID" value="EDM50204.1"/>
    <property type="molecule type" value="Genomic_DNA"/>
</dbReference>
<protein>
    <submittedName>
        <fullName evidence="1">Uncharacterized protein</fullName>
    </submittedName>
</protein>
<evidence type="ECO:0000313" key="2">
    <source>
        <dbReference type="Proteomes" id="UP000006000"/>
    </source>
</evidence>
<reference evidence="1 2" key="2">
    <citation type="submission" date="2007-04" db="EMBL/GenBank/DDBJ databases">
        <title>Draft genome sequence of Eubacterium ventriosum (ATCC 27560).</title>
        <authorList>
            <person name="Sudarsanam P."/>
            <person name="Ley R."/>
            <person name="Guruge J."/>
            <person name="Turnbaugh P.J."/>
            <person name="Mahowald M."/>
            <person name="Liep D."/>
            <person name="Gordon J."/>
        </authorList>
    </citation>
    <scope>NUCLEOTIDE SEQUENCE [LARGE SCALE GENOMIC DNA]</scope>
    <source>
        <strain evidence="1 2">ATCC 27560</strain>
    </source>
</reference>
<evidence type="ECO:0000313" key="1">
    <source>
        <dbReference type="EMBL" id="EDM50204.1"/>
    </source>
</evidence>
<accession>A5ZAV3</accession>
<reference evidence="1 2" key="1">
    <citation type="submission" date="2007-03" db="EMBL/GenBank/DDBJ databases">
        <authorList>
            <person name="Fulton L."/>
            <person name="Clifton S."/>
            <person name="Fulton B."/>
            <person name="Xu J."/>
            <person name="Minx P."/>
            <person name="Pepin K.H."/>
            <person name="Johnson M."/>
            <person name="Thiruvilangam P."/>
            <person name="Bhonagiri V."/>
            <person name="Nash W.E."/>
            <person name="Mardis E.R."/>
            <person name="Wilson R.K."/>
        </authorList>
    </citation>
    <scope>NUCLEOTIDE SEQUENCE [LARGE SCALE GENOMIC DNA]</scope>
    <source>
        <strain evidence="1 2">ATCC 27560</strain>
    </source>
</reference>
<dbReference type="HOGENOM" id="CLU_3007555_0_0_9"/>
<sequence>MQVSFSCHKVSSHSSSRSLLMTKSGLDGSRTRVQKPFPCSSTIIVSCLNFPQVIEN</sequence>
<gene>
    <name evidence="1" type="ORF">EUBVEN_02856</name>
</gene>
<comment type="caution">
    <text evidence="1">The sequence shown here is derived from an EMBL/GenBank/DDBJ whole genome shotgun (WGS) entry which is preliminary data.</text>
</comment>
<dbReference type="AlphaFoldDB" id="A5ZAV3"/>
<name>A5ZAV3_9FIRM</name>